<dbReference type="InterPro" id="IPR001537">
    <property type="entry name" value="SpoU_MeTrfase"/>
</dbReference>
<dbReference type="InterPro" id="IPR004441">
    <property type="entry name" value="rRNA_MeTrfase_TrmH"/>
</dbReference>
<keyword evidence="6" id="KW-1185">Reference proteome</keyword>
<gene>
    <name evidence="5" type="ordered locus">Rvan_1136</name>
</gene>
<dbReference type="SUPFAM" id="SSF55315">
    <property type="entry name" value="L30e-like"/>
    <property type="match status" value="1"/>
</dbReference>
<dbReference type="GO" id="GO:0032259">
    <property type="term" value="P:methylation"/>
    <property type="evidence" value="ECO:0007669"/>
    <property type="project" value="UniProtKB-KW"/>
</dbReference>
<dbReference type="KEGG" id="rva:Rvan_1136"/>
<dbReference type="GO" id="GO:0006396">
    <property type="term" value="P:RNA processing"/>
    <property type="evidence" value="ECO:0007669"/>
    <property type="project" value="InterPro"/>
</dbReference>
<dbReference type="Gene3D" id="3.30.1330.30">
    <property type="match status" value="1"/>
</dbReference>
<dbReference type="InterPro" id="IPR029026">
    <property type="entry name" value="tRNA_m1G_MTases_N"/>
</dbReference>
<dbReference type="Pfam" id="PF00588">
    <property type="entry name" value="SpoU_methylase"/>
    <property type="match status" value="1"/>
</dbReference>
<dbReference type="AlphaFoldDB" id="E3I3R0"/>
<dbReference type="GO" id="GO:0005829">
    <property type="term" value="C:cytosol"/>
    <property type="evidence" value="ECO:0007669"/>
    <property type="project" value="TreeGrafter"/>
</dbReference>
<reference evidence="6" key="1">
    <citation type="journal article" date="2011" name="J. Bacteriol.">
        <title>Genome sequences of eight morphologically diverse alphaproteobacteria.</title>
        <authorList>
            <consortium name="US DOE Joint Genome Institute"/>
            <person name="Brown P.J."/>
            <person name="Kysela D.T."/>
            <person name="Buechlein A."/>
            <person name="Hemmerich C."/>
            <person name="Brun Y.V."/>
        </authorList>
    </citation>
    <scope>NUCLEOTIDE SEQUENCE [LARGE SCALE GENOMIC DNA]</scope>
    <source>
        <strain evidence="6">ATCC 17100 / ATH 3.1.1 / DSM 162 / LMG 4299</strain>
    </source>
</reference>
<evidence type="ECO:0000313" key="6">
    <source>
        <dbReference type="Proteomes" id="UP000001399"/>
    </source>
</evidence>
<protein>
    <submittedName>
        <fullName evidence="5">RNA methyltransferase, TrmH family, group 3</fullName>
    </submittedName>
</protein>
<dbReference type="PANTHER" id="PTHR46429">
    <property type="entry name" value="23S RRNA (GUANOSINE-2'-O-)-METHYLTRANSFERASE RLMB"/>
    <property type="match status" value="1"/>
</dbReference>
<dbReference type="GO" id="GO:0008173">
    <property type="term" value="F:RNA methyltransferase activity"/>
    <property type="evidence" value="ECO:0007669"/>
    <property type="project" value="InterPro"/>
</dbReference>
<evidence type="ECO:0000256" key="3">
    <source>
        <dbReference type="SAM" id="MobiDB-lite"/>
    </source>
</evidence>
<name>E3I3R0_RHOVT</name>
<dbReference type="GO" id="GO:0003723">
    <property type="term" value="F:RNA binding"/>
    <property type="evidence" value="ECO:0007669"/>
    <property type="project" value="InterPro"/>
</dbReference>
<dbReference type="InterPro" id="IPR029028">
    <property type="entry name" value="Alpha/beta_knot_MTases"/>
</dbReference>
<dbReference type="SUPFAM" id="SSF75217">
    <property type="entry name" value="alpha/beta knot"/>
    <property type="match status" value="1"/>
</dbReference>
<dbReference type="Proteomes" id="UP000001399">
    <property type="component" value="Chromosome"/>
</dbReference>
<dbReference type="OrthoDB" id="9785673at2"/>
<feature type="compositionally biased region" description="Basic and acidic residues" evidence="3">
    <location>
        <begin position="10"/>
        <end position="36"/>
    </location>
</feature>
<dbReference type="STRING" id="648757.Rvan_1136"/>
<keyword evidence="2 5" id="KW-0808">Transferase</keyword>
<dbReference type="InterPro" id="IPR013123">
    <property type="entry name" value="SpoU_subst-bd"/>
</dbReference>
<dbReference type="Pfam" id="PF08032">
    <property type="entry name" value="SpoU_sub_bind"/>
    <property type="match status" value="1"/>
</dbReference>
<evidence type="ECO:0000259" key="4">
    <source>
        <dbReference type="SMART" id="SM00967"/>
    </source>
</evidence>
<sequence>MTRIVKPSKPRHDESRKQGRAAGAKDADTGPRDGAPKQEAWAFSRFGDSRKSARRPKTAGESFAKLAAGETLYGLHSVEAALANPKRRIRHAWLTENAAARLAPLLDARKIAATLALPADLDALTGPGAVHQGAVLQVEPLAQPGLDDFLDALGDAPATVVILDQVTDPHNVGAVLRSAAAFGIGALIVQDRHSPPLTAALAKSASGGLEHVPVIEVVNLARVLEKLKERDFLCIGFDSEGAQRFDAALAGGRRVAFVFGAEDKGLRRLVREGCDAIAALSAPGPIKSLNISNAAAIVFHARAQGQGDAK</sequence>
<organism evidence="5 6">
    <name type="scientific">Rhodomicrobium vannielii (strain ATCC 17100 / DSM 162 / LMG 4299 / NCIMB 10020 / ATH 3.1.1)</name>
    <dbReference type="NCBI Taxonomy" id="648757"/>
    <lineage>
        <taxon>Bacteria</taxon>
        <taxon>Pseudomonadati</taxon>
        <taxon>Pseudomonadota</taxon>
        <taxon>Alphaproteobacteria</taxon>
        <taxon>Hyphomicrobiales</taxon>
        <taxon>Hyphomicrobiaceae</taxon>
        <taxon>Rhodomicrobium</taxon>
    </lineage>
</organism>
<dbReference type="SMART" id="SM00967">
    <property type="entry name" value="SpoU_sub_bind"/>
    <property type="match status" value="1"/>
</dbReference>
<dbReference type="RefSeq" id="WP_013418811.1">
    <property type="nucleotide sequence ID" value="NC_014664.1"/>
</dbReference>
<proteinExistence type="predicted"/>
<evidence type="ECO:0000256" key="2">
    <source>
        <dbReference type="ARBA" id="ARBA00022679"/>
    </source>
</evidence>
<feature type="domain" description="RNA 2-O ribose methyltransferase substrate binding" evidence="4">
    <location>
        <begin position="71"/>
        <end position="144"/>
    </location>
</feature>
<dbReference type="PANTHER" id="PTHR46429:SF1">
    <property type="entry name" value="23S RRNA (GUANOSINE-2'-O-)-METHYLTRANSFERASE RLMB"/>
    <property type="match status" value="1"/>
</dbReference>
<dbReference type="eggNOG" id="COG0566">
    <property type="taxonomic scope" value="Bacteria"/>
</dbReference>
<evidence type="ECO:0000256" key="1">
    <source>
        <dbReference type="ARBA" id="ARBA00022603"/>
    </source>
</evidence>
<dbReference type="EMBL" id="CP002292">
    <property type="protein sequence ID" value="ADP70407.1"/>
    <property type="molecule type" value="Genomic_DNA"/>
</dbReference>
<dbReference type="CDD" id="cd18103">
    <property type="entry name" value="SpoU-like_RlmB"/>
    <property type="match status" value="1"/>
</dbReference>
<dbReference type="NCBIfam" id="TIGR00186">
    <property type="entry name" value="rRNA_methyl_3"/>
    <property type="match status" value="1"/>
</dbReference>
<dbReference type="HOGENOM" id="CLU_021322_0_2_5"/>
<accession>E3I3R0</accession>
<dbReference type="InterPro" id="IPR029064">
    <property type="entry name" value="Ribosomal_eL30-like_sf"/>
</dbReference>
<evidence type="ECO:0000313" key="5">
    <source>
        <dbReference type="EMBL" id="ADP70407.1"/>
    </source>
</evidence>
<feature type="region of interest" description="Disordered" evidence="3">
    <location>
        <begin position="1"/>
        <end position="57"/>
    </location>
</feature>
<dbReference type="Gene3D" id="3.40.1280.10">
    <property type="match status" value="1"/>
</dbReference>
<keyword evidence="1 5" id="KW-0489">Methyltransferase</keyword>